<evidence type="ECO:0008006" key="3">
    <source>
        <dbReference type="Google" id="ProtNLM"/>
    </source>
</evidence>
<proteinExistence type="predicted"/>
<dbReference type="EMBL" id="RXLQ01000004">
    <property type="protein sequence ID" value="RSZ59183.1"/>
    <property type="molecule type" value="Genomic_DNA"/>
</dbReference>
<dbReference type="Gene3D" id="2.60.200.60">
    <property type="match status" value="2"/>
</dbReference>
<dbReference type="OrthoDB" id="9807902at2"/>
<accession>A0A430HNW0</accession>
<organism evidence="1 2">
    <name type="scientific">Massilia atriviolacea</name>
    <dbReference type="NCBI Taxonomy" id="2495579"/>
    <lineage>
        <taxon>Bacteria</taxon>
        <taxon>Pseudomonadati</taxon>
        <taxon>Pseudomonadota</taxon>
        <taxon>Betaproteobacteria</taxon>
        <taxon>Burkholderiales</taxon>
        <taxon>Oxalobacteraceae</taxon>
        <taxon>Telluria group</taxon>
        <taxon>Massilia</taxon>
    </lineage>
</organism>
<sequence>MGQPAARETDDVAHKKAAGPIVKGMPTVLIGALPAARLGDPVQHASGTETIVEGEASVLIGGKPAARMADKVACGGIIVGGCTTVHIGRDKDEACLLEAAEMGAMVVEPGS</sequence>
<evidence type="ECO:0000313" key="2">
    <source>
        <dbReference type="Proteomes" id="UP000278085"/>
    </source>
</evidence>
<reference evidence="1 2" key="1">
    <citation type="submission" date="2018-12" db="EMBL/GenBank/DDBJ databases">
        <authorList>
            <person name="Yang E."/>
        </authorList>
    </citation>
    <scope>NUCLEOTIDE SEQUENCE [LARGE SCALE GENOMIC DNA]</scope>
    <source>
        <strain evidence="1 2">SOD</strain>
    </source>
</reference>
<name>A0A430HNW0_9BURK</name>
<gene>
    <name evidence="1" type="ORF">EJB06_08305</name>
</gene>
<dbReference type="RefSeq" id="WP_126073555.1">
    <property type="nucleotide sequence ID" value="NZ_CP051166.1"/>
</dbReference>
<keyword evidence="2" id="KW-1185">Reference proteome</keyword>
<dbReference type="Pfam" id="PF05488">
    <property type="entry name" value="PAAR_motif"/>
    <property type="match status" value="1"/>
</dbReference>
<protein>
    <recommendedName>
        <fullName evidence="3">PAAR domain-containing protein</fullName>
    </recommendedName>
</protein>
<dbReference type="Proteomes" id="UP000278085">
    <property type="component" value="Unassembled WGS sequence"/>
</dbReference>
<dbReference type="AlphaFoldDB" id="A0A430HNW0"/>
<dbReference type="InterPro" id="IPR008727">
    <property type="entry name" value="PAAR_motif"/>
</dbReference>
<comment type="caution">
    <text evidence="1">The sequence shown here is derived from an EMBL/GenBank/DDBJ whole genome shotgun (WGS) entry which is preliminary data.</text>
</comment>
<evidence type="ECO:0000313" key="1">
    <source>
        <dbReference type="EMBL" id="RSZ59183.1"/>
    </source>
</evidence>